<dbReference type="InterPro" id="IPR013559">
    <property type="entry name" value="YheO"/>
</dbReference>
<keyword evidence="4" id="KW-1185">Reference proteome</keyword>
<dbReference type="STRING" id="870242.cpu_23270"/>
<dbReference type="InterPro" id="IPR039445">
    <property type="entry name" value="DauR-like_HTH"/>
</dbReference>
<dbReference type="InterPro" id="IPR039446">
    <property type="entry name" value="DauR-like"/>
</dbReference>
<name>A0A1L8CY53_9THEO</name>
<dbReference type="AlphaFoldDB" id="A0A1L8CY53"/>
<reference evidence="4" key="1">
    <citation type="submission" date="2016-12" db="EMBL/GenBank/DDBJ databases">
        <title>Draft Genome Sequences od Carboxydothermus pertinax and islandicus, Hydrogenogenic Carboxydotrophic Bacteria.</title>
        <authorList>
            <person name="Fukuyama Y."/>
            <person name="Ohmae K."/>
            <person name="Yoneda Y."/>
            <person name="Yoshida T."/>
            <person name="Sako Y."/>
        </authorList>
    </citation>
    <scope>NUCLEOTIDE SEQUENCE [LARGE SCALE GENOMIC DNA]</scope>
    <source>
        <strain evidence="4">Ug1</strain>
    </source>
</reference>
<evidence type="ECO:0008006" key="5">
    <source>
        <dbReference type="Google" id="ProtNLM"/>
    </source>
</evidence>
<dbReference type="Proteomes" id="UP000187485">
    <property type="component" value="Unassembled WGS sequence"/>
</dbReference>
<dbReference type="RefSeq" id="WP_075860217.1">
    <property type="nucleotide sequence ID" value="NZ_BDJK01000056.1"/>
</dbReference>
<dbReference type="Pfam" id="PF08348">
    <property type="entry name" value="PAS_6"/>
    <property type="match status" value="1"/>
</dbReference>
<dbReference type="PANTHER" id="PTHR35568">
    <property type="entry name" value="TRANSCRIPTIONAL REGULATOR DAUR"/>
    <property type="match status" value="1"/>
</dbReference>
<dbReference type="PANTHER" id="PTHR35568:SF1">
    <property type="entry name" value="TRANSCRIPTIONAL REGULATOR DAUR"/>
    <property type="match status" value="1"/>
</dbReference>
<dbReference type="OrthoDB" id="9796595at2"/>
<organism evidence="3 4">
    <name type="scientific">Carboxydothermus pertinax</name>
    <dbReference type="NCBI Taxonomy" id="870242"/>
    <lineage>
        <taxon>Bacteria</taxon>
        <taxon>Bacillati</taxon>
        <taxon>Bacillota</taxon>
        <taxon>Clostridia</taxon>
        <taxon>Thermoanaerobacterales</taxon>
        <taxon>Thermoanaerobacteraceae</taxon>
        <taxon>Carboxydothermus</taxon>
    </lineage>
</organism>
<feature type="domain" description="YheO-like" evidence="1">
    <location>
        <begin position="6"/>
        <end position="119"/>
    </location>
</feature>
<comment type="caution">
    <text evidence="3">The sequence shown here is derived from an EMBL/GenBank/DDBJ whole genome shotgun (WGS) entry which is preliminary data.</text>
</comment>
<sequence>MKEKLLERFIPLVDFFAAIAGPHCEVVLHDVTNVESSIIAIRNGHISGRKVGGPLTDLGLKFLKEKLYQTQDAMVNYPARTKDGKPLRSSTFFIKDDHGELVGMLCVNVDLSTALQARKFIDDFIMNIDTDKKAQKTNLKDEFLEITNPSLEDLMSSLIEETIKQFNVPPERLSQEEKIEIVQKLNDKGFFLLKGAVTEVAKYLKTSESTIYRYLNNYKRRDEK</sequence>
<evidence type="ECO:0000259" key="1">
    <source>
        <dbReference type="Pfam" id="PF08348"/>
    </source>
</evidence>
<evidence type="ECO:0000259" key="2">
    <source>
        <dbReference type="Pfam" id="PF13309"/>
    </source>
</evidence>
<accession>A0A1L8CY53</accession>
<feature type="domain" description="Transcriptional regulator DauR-like HTH" evidence="2">
    <location>
        <begin position="155"/>
        <end position="216"/>
    </location>
</feature>
<evidence type="ECO:0000313" key="3">
    <source>
        <dbReference type="EMBL" id="GAV23817.1"/>
    </source>
</evidence>
<gene>
    <name evidence="3" type="ORF">cpu_23270</name>
</gene>
<proteinExistence type="predicted"/>
<dbReference type="Pfam" id="PF13309">
    <property type="entry name" value="HTH_22"/>
    <property type="match status" value="1"/>
</dbReference>
<dbReference type="EMBL" id="BDJK01000056">
    <property type="protein sequence ID" value="GAV23817.1"/>
    <property type="molecule type" value="Genomic_DNA"/>
</dbReference>
<evidence type="ECO:0000313" key="4">
    <source>
        <dbReference type="Proteomes" id="UP000187485"/>
    </source>
</evidence>
<protein>
    <recommendedName>
        <fullName evidence="5">PAC domain-containing protein</fullName>
    </recommendedName>
</protein>